<dbReference type="CDD" id="cd04745">
    <property type="entry name" value="LbH_paaY_like"/>
    <property type="match status" value="1"/>
</dbReference>
<dbReference type="Pfam" id="PF00132">
    <property type="entry name" value="Hexapep"/>
    <property type="match status" value="1"/>
</dbReference>
<dbReference type="PANTHER" id="PTHR13061:SF29">
    <property type="entry name" value="GAMMA CARBONIC ANHYDRASE-LIKE 1, MITOCHONDRIAL-RELATED"/>
    <property type="match status" value="1"/>
</dbReference>
<dbReference type="SUPFAM" id="SSF51161">
    <property type="entry name" value="Trimeric LpxA-like enzymes"/>
    <property type="match status" value="1"/>
</dbReference>
<gene>
    <name evidence="1" type="ORF">FKG95_22690</name>
</gene>
<name>A0A545TES5_9PROT</name>
<dbReference type="InterPro" id="IPR011004">
    <property type="entry name" value="Trimer_LpxA-like_sf"/>
</dbReference>
<dbReference type="InterPro" id="IPR001451">
    <property type="entry name" value="Hexapep"/>
</dbReference>
<dbReference type="Gene3D" id="2.160.10.10">
    <property type="entry name" value="Hexapeptide repeat proteins"/>
    <property type="match status" value="1"/>
</dbReference>
<comment type="caution">
    <text evidence="1">The sequence shown here is derived from an EMBL/GenBank/DDBJ whole genome shotgun (WGS) entry which is preliminary data.</text>
</comment>
<proteinExistence type="predicted"/>
<dbReference type="RefSeq" id="WP_142898716.1">
    <property type="nucleotide sequence ID" value="NZ_ML660060.1"/>
</dbReference>
<reference evidence="1 2" key="1">
    <citation type="submission" date="2019-06" db="EMBL/GenBank/DDBJ databases">
        <title>Whole genome sequence for Rhodospirillaceae sp. R148.</title>
        <authorList>
            <person name="Wang G."/>
        </authorList>
    </citation>
    <scope>NUCLEOTIDE SEQUENCE [LARGE SCALE GENOMIC DNA]</scope>
    <source>
        <strain evidence="1 2">R148</strain>
    </source>
</reference>
<dbReference type="EMBL" id="VHSH01000009">
    <property type="protein sequence ID" value="TQV75728.1"/>
    <property type="molecule type" value="Genomic_DNA"/>
</dbReference>
<sequence>MDSCYEIDGMIPVVDPTAFVHSNAILIGDVIIGPGCYIGPAASLRGDFGRIVVQEGANVQDTCVVHGFPGVETVIGPDGHIGHGAVIHGAQIGRNVLVGMNAVVMDRAEIGESSIIGAAAFVPEGKKIPARSLAVGTPARILRELTDQEIDWKSRGTAEYQQLTRRSMASMKKVQPLTEIEANRPCYEDSSYQTLGQTK</sequence>
<keyword evidence="2" id="KW-1185">Reference proteome</keyword>
<organism evidence="1 2">
    <name type="scientific">Denitrobaculum tricleocarpae</name>
    <dbReference type="NCBI Taxonomy" id="2591009"/>
    <lineage>
        <taxon>Bacteria</taxon>
        <taxon>Pseudomonadati</taxon>
        <taxon>Pseudomonadota</taxon>
        <taxon>Alphaproteobacteria</taxon>
        <taxon>Rhodospirillales</taxon>
        <taxon>Rhodospirillaceae</taxon>
        <taxon>Denitrobaculum</taxon>
    </lineage>
</organism>
<dbReference type="OrthoDB" id="9803036at2"/>
<evidence type="ECO:0000313" key="1">
    <source>
        <dbReference type="EMBL" id="TQV75728.1"/>
    </source>
</evidence>
<dbReference type="AlphaFoldDB" id="A0A545TES5"/>
<dbReference type="PANTHER" id="PTHR13061">
    <property type="entry name" value="DYNACTIN SUBUNIT P25"/>
    <property type="match status" value="1"/>
</dbReference>
<protein>
    <submittedName>
        <fullName evidence="1">Phenylacetic acid degradation protein PaaY</fullName>
    </submittedName>
</protein>
<accession>A0A545TES5</accession>
<dbReference type="Proteomes" id="UP000315252">
    <property type="component" value="Unassembled WGS sequence"/>
</dbReference>
<dbReference type="InterPro" id="IPR050484">
    <property type="entry name" value="Transf_Hexapept/Carb_Anhydrase"/>
</dbReference>
<evidence type="ECO:0000313" key="2">
    <source>
        <dbReference type="Proteomes" id="UP000315252"/>
    </source>
</evidence>